<keyword evidence="1" id="KW-1133">Transmembrane helix</keyword>
<dbReference type="KEGG" id="nano:G5V58_04710"/>
<evidence type="ECO:0000313" key="3">
    <source>
        <dbReference type="Proteomes" id="UP000502996"/>
    </source>
</evidence>
<keyword evidence="1" id="KW-0812">Transmembrane</keyword>
<reference evidence="2 3" key="1">
    <citation type="submission" date="2020-02" db="EMBL/GenBank/DDBJ databases">
        <title>Full genome sequence of Nocardioides sp. R-3366.</title>
        <authorList>
            <person name="Im W.-T."/>
        </authorList>
    </citation>
    <scope>NUCLEOTIDE SEQUENCE [LARGE SCALE GENOMIC DNA]</scope>
    <source>
        <strain evidence="2 3">R-3366</strain>
    </source>
</reference>
<feature type="transmembrane region" description="Helical" evidence="1">
    <location>
        <begin position="55"/>
        <end position="77"/>
    </location>
</feature>
<dbReference type="EMBL" id="CP049257">
    <property type="protein sequence ID" value="QIG42160.1"/>
    <property type="molecule type" value="Genomic_DNA"/>
</dbReference>
<dbReference type="RefSeq" id="WP_165229197.1">
    <property type="nucleotide sequence ID" value="NZ_CP049257.1"/>
</dbReference>
<dbReference type="Proteomes" id="UP000502996">
    <property type="component" value="Chromosome"/>
</dbReference>
<evidence type="ECO:0000313" key="2">
    <source>
        <dbReference type="EMBL" id="QIG42160.1"/>
    </source>
</evidence>
<name>A0A6G6WAU6_9ACTN</name>
<evidence type="ECO:0000256" key="1">
    <source>
        <dbReference type="SAM" id="Phobius"/>
    </source>
</evidence>
<evidence type="ECO:0008006" key="4">
    <source>
        <dbReference type="Google" id="ProtNLM"/>
    </source>
</evidence>
<accession>A0A6G6WAU6</accession>
<keyword evidence="1" id="KW-0472">Membrane</keyword>
<keyword evidence="3" id="KW-1185">Reference proteome</keyword>
<dbReference type="AlphaFoldDB" id="A0A6G6WAU6"/>
<protein>
    <recommendedName>
        <fullName evidence="4">Alkaline shock response membrane anchor protein AmaP</fullName>
    </recommendedName>
</protein>
<proteinExistence type="predicted"/>
<sequence length="191" mass="20454">MSRRTVVLDRVVVALVGLLLLAAGLLAVDWRTGTVLDLRDRLDAGPVLDVVDAGWWPWVCAVVGVVLALLALAWLLAHLPHRGPGRTRLAGSDQGGTLEVELRSVASAVADRLADLGPVTGARGTTDRVRGTTVLEVRGRVEPDADTDALDRAVRTCAAEVEQAFAGAVPLRVLLDAPRRTRPRDDRVRVQ</sequence>
<organism evidence="2 3">
    <name type="scientific">Nocardioides anomalus</name>
    <dbReference type="NCBI Taxonomy" id="2712223"/>
    <lineage>
        <taxon>Bacteria</taxon>
        <taxon>Bacillati</taxon>
        <taxon>Actinomycetota</taxon>
        <taxon>Actinomycetes</taxon>
        <taxon>Propionibacteriales</taxon>
        <taxon>Nocardioidaceae</taxon>
        <taxon>Nocardioides</taxon>
    </lineage>
</organism>
<gene>
    <name evidence="2" type="ORF">G5V58_04710</name>
</gene>